<dbReference type="Pfam" id="PF16220">
    <property type="entry name" value="DUF4880"/>
    <property type="match status" value="1"/>
</dbReference>
<dbReference type="PIRSF" id="PIRSF018266">
    <property type="entry name" value="FecR"/>
    <property type="match status" value="1"/>
</dbReference>
<reference evidence="3" key="1">
    <citation type="submission" date="2017-05" db="EMBL/GenBank/DDBJ databases">
        <title>Complete and WGS of Bordetella genogroups.</title>
        <authorList>
            <person name="Spilker T."/>
            <person name="Lipuma J."/>
        </authorList>
    </citation>
    <scope>NUCLEOTIDE SEQUENCE</scope>
    <source>
        <strain evidence="3">AU21707</strain>
    </source>
</reference>
<dbReference type="Gene3D" id="2.60.120.1440">
    <property type="match status" value="1"/>
</dbReference>
<evidence type="ECO:0000259" key="1">
    <source>
        <dbReference type="Pfam" id="PF04773"/>
    </source>
</evidence>
<dbReference type="EMBL" id="NEVJ01000003">
    <property type="protein sequence ID" value="OZI21351.1"/>
    <property type="molecule type" value="Genomic_DNA"/>
</dbReference>
<protein>
    <submittedName>
        <fullName evidence="3">Iron dicitrate transport regulator FecR</fullName>
    </submittedName>
</protein>
<name>A0A261R8R1_9BORD</name>
<gene>
    <name evidence="3" type="ORF">CAL26_14180</name>
</gene>
<evidence type="ECO:0000259" key="2">
    <source>
        <dbReference type="Pfam" id="PF16220"/>
    </source>
</evidence>
<evidence type="ECO:0000313" key="3">
    <source>
        <dbReference type="EMBL" id="OZI21351.1"/>
    </source>
</evidence>
<dbReference type="InterPro" id="IPR032623">
    <property type="entry name" value="FecR_N"/>
</dbReference>
<feature type="domain" description="FecR N-terminal" evidence="2">
    <location>
        <begin position="19"/>
        <end position="61"/>
    </location>
</feature>
<evidence type="ECO:0000313" key="4">
    <source>
        <dbReference type="Proteomes" id="UP000216857"/>
    </source>
</evidence>
<dbReference type="GO" id="GO:0016989">
    <property type="term" value="F:sigma factor antagonist activity"/>
    <property type="evidence" value="ECO:0007669"/>
    <property type="project" value="TreeGrafter"/>
</dbReference>
<dbReference type="InterPro" id="IPR006860">
    <property type="entry name" value="FecR"/>
</dbReference>
<dbReference type="PANTHER" id="PTHR30273">
    <property type="entry name" value="PERIPLASMIC SIGNAL SENSOR AND SIGMA FACTOR ACTIVATOR FECR-RELATED"/>
    <property type="match status" value="1"/>
</dbReference>
<sequence>MSAVPTSQPSAGLDGAVVREAARWLVRLHSGQAGPDDYAALERWRRMDARHEAAWQRAERLSRQFGALPPGLGVPVLTRSTADRQARVNRRAVMKTLLVLGTALPAAWLVYRDAPLLGGADDFRTAVGGNRQVVLADGSQVQLNTATSVAVRYTPDTRLVLLRRGEIYVMTAPDVDGRSRPFLVDTGQASLRALGTRFEVRQLDDETCLRVLEHRVEVTLRADGARRIVEAGESLRFTAGEFRAGRGTPRDSTVRGGQGGDAPAWTRGVLEADNMRLDAFLAELSRYRSGVVRCDPDVAGLRVSGVFRLADTDNVLAVVGQTLPVRIVRRTPYWVTVTGRPG</sequence>
<comment type="caution">
    <text evidence="3">The sequence shown here is derived from an EMBL/GenBank/DDBJ whole genome shotgun (WGS) entry which is preliminary data.</text>
</comment>
<dbReference type="Proteomes" id="UP000216857">
    <property type="component" value="Unassembled WGS sequence"/>
</dbReference>
<keyword evidence="4" id="KW-1185">Reference proteome</keyword>
<dbReference type="Pfam" id="PF04773">
    <property type="entry name" value="FecR"/>
    <property type="match status" value="1"/>
</dbReference>
<dbReference type="PANTHER" id="PTHR30273:SF2">
    <property type="entry name" value="PROTEIN FECR"/>
    <property type="match status" value="1"/>
</dbReference>
<organism evidence="3 4">
    <name type="scientific">Bordetella genomosp. 9</name>
    <dbReference type="NCBI Taxonomy" id="1416803"/>
    <lineage>
        <taxon>Bacteria</taxon>
        <taxon>Pseudomonadati</taxon>
        <taxon>Pseudomonadota</taxon>
        <taxon>Betaproteobacteria</taxon>
        <taxon>Burkholderiales</taxon>
        <taxon>Alcaligenaceae</taxon>
        <taxon>Bordetella</taxon>
    </lineage>
</organism>
<feature type="domain" description="FecR protein" evidence="1">
    <location>
        <begin position="121"/>
        <end position="217"/>
    </location>
</feature>
<dbReference type="InterPro" id="IPR012373">
    <property type="entry name" value="Ferrdict_sens_TM"/>
</dbReference>
<proteinExistence type="predicted"/>
<dbReference type="AlphaFoldDB" id="A0A261R8R1"/>
<accession>A0A261R8R1</accession>